<dbReference type="EMBL" id="MHKQ01000005">
    <property type="protein sequence ID" value="OGY94673.1"/>
    <property type="molecule type" value="Genomic_DNA"/>
</dbReference>
<proteinExistence type="predicted"/>
<name>A0A1G2BZT1_9BACT</name>
<dbReference type="Proteomes" id="UP000177626">
    <property type="component" value="Unassembled WGS sequence"/>
</dbReference>
<evidence type="ECO:0008006" key="3">
    <source>
        <dbReference type="Google" id="ProtNLM"/>
    </source>
</evidence>
<evidence type="ECO:0000313" key="1">
    <source>
        <dbReference type="EMBL" id="OGY94673.1"/>
    </source>
</evidence>
<evidence type="ECO:0000313" key="2">
    <source>
        <dbReference type="Proteomes" id="UP000177626"/>
    </source>
</evidence>
<gene>
    <name evidence="1" type="ORF">A2406_02515</name>
</gene>
<dbReference type="AlphaFoldDB" id="A0A1G2BZT1"/>
<reference evidence="1 2" key="1">
    <citation type="journal article" date="2016" name="Nat. Commun.">
        <title>Thousands of microbial genomes shed light on interconnected biogeochemical processes in an aquifer system.</title>
        <authorList>
            <person name="Anantharaman K."/>
            <person name="Brown C.T."/>
            <person name="Hug L.A."/>
            <person name="Sharon I."/>
            <person name="Castelle C.J."/>
            <person name="Probst A.J."/>
            <person name="Thomas B.C."/>
            <person name="Singh A."/>
            <person name="Wilkins M.J."/>
            <person name="Karaoz U."/>
            <person name="Brodie E.L."/>
            <person name="Williams K.H."/>
            <person name="Hubbard S.S."/>
            <person name="Banfield J.F."/>
        </authorList>
    </citation>
    <scope>NUCLEOTIDE SEQUENCE [LARGE SCALE GENOMIC DNA]</scope>
</reference>
<comment type="caution">
    <text evidence="1">The sequence shown here is derived from an EMBL/GenBank/DDBJ whole genome shotgun (WGS) entry which is preliminary data.</text>
</comment>
<protein>
    <recommendedName>
        <fullName evidence="3">Phosphoglycerate mutase</fullName>
    </recommendedName>
</protein>
<organism evidence="1 2">
    <name type="scientific">Candidatus Komeilibacteria bacterium RIFOXYC1_FULL_37_11</name>
    <dbReference type="NCBI Taxonomy" id="1798555"/>
    <lineage>
        <taxon>Bacteria</taxon>
        <taxon>Candidatus Komeiliibacteriota</taxon>
    </lineage>
</organism>
<sequence>MKTIYAVLHGDKHEGADPTMTPSGVNQIESLKDLLPDNPSAIICGTGRRHRHVAATLGLEMTRSTLLLGDATSMDTIDGNPTIIFADGTACWYEQYTGIQDMAPAIHNFLRSLPDQAVLCTGRPFAKSLGIEVAKSGSVVEITIDDNDELGCSILEQLGETEA</sequence>
<accession>A0A1G2BZT1</accession>